<keyword evidence="2" id="KW-0560">Oxidoreductase</keyword>
<protein>
    <recommendedName>
        <fullName evidence="5">Cytochrome P450</fullName>
    </recommendedName>
</protein>
<dbReference type="Gene3D" id="1.10.630.10">
    <property type="entry name" value="Cytochrome P450"/>
    <property type="match status" value="1"/>
</dbReference>
<feature type="non-terminal residue" evidence="3">
    <location>
        <position position="82"/>
    </location>
</feature>
<dbReference type="InterPro" id="IPR036396">
    <property type="entry name" value="Cyt_P450_sf"/>
</dbReference>
<dbReference type="GO" id="GO:0005506">
    <property type="term" value="F:iron ion binding"/>
    <property type="evidence" value="ECO:0007669"/>
    <property type="project" value="InterPro"/>
</dbReference>
<accession>A0AAN4ZDN0</accession>
<dbReference type="GO" id="GO:0020037">
    <property type="term" value="F:heme binding"/>
    <property type="evidence" value="ECO:0007669"/>
    <property type="project" value="InterPro"/>
</dbReference>
<dbReference type="GO" id="GO:0016705">
    <property type="term" value="F:oxidoreductase activity, acting on paired donors, with incorporation or reduction of molecular oxygen"/>
    <property type="evidence" value="ECO:0007669"/>
    <property type="project" value="InterPro"/>
</dbReference>
<evidence type="ECO:0000256" key="2">
    <source>
        <dbReference type="ARBA" id="ARBA00023033"/>
    </source>
</evidence>
<dbReference type="EMBL" id="BTRK01000002">
    <property type="protein sequence ID" value="GMR35070.1"/>
    <property type="molecule type" value="Genomic_DNA"/>
</dbReference>
<evidence type="ECO:0000256" key="1">
    <source>
        <dbReference type="ARBA" id="ARBA00010617"/>
    </source>
</evidence>
<sequence>VEILSQVGRDRIASMADKANMPYTSAVLHETQRCANLIAPNPFLFHKTTVDTEIAGHKVPAGTLVNGDVHQVMKSDPIFVDP</sequence>
<proteinExistence type="inferred from homology"/>
<evidence type="ECO:0000313" key="3">
    <source>
        <dbReference type="EMBL" id="GMR35070.1"/>
    </source>
</evidence>
<reference evidence="4" key="1">
    <citation type="submission" date="2022-10" db="EMBL/GenBank/DDBJ databases">
        <title>Genome assembly of Pristionchus species.</title>
        <authorList>
            <person name="Yoshida K."/>
            <person name="Sommer R.J."/>
        </authorList>
    </citation>
    <scope>NUCLEOTIDE SEQUENCE [LARGE SCALE GENOMIC DNA]</scope>
    <source>
        <strain evidence="4">RS5460</strain>
    </source>
</reference>
<organism evidence="3 4">
    <name type="scientific">Pristionchus mayeri</name>
    <dbReference type="NCBI Taxonomy" id="1317129"/>
    <lineage>
        <taxon>Eukaryota</taxon>
        <taxon>Metazoa</taxon>
        <taxon>Ecdysozoa</taxon>
        <taxon>Nematoda</taxon>
        <taxon>Chromadorea</taxon>
        <taxon>Rhabditida</taxon>
        <taxon>Rhabditina</taxon>
        <taxon>Diplogasteromorpha</taxon>
        <taxon>Diplogasteroidea</taxon>
        <taxon>Neodiplogasteridae</taxon>
        <taxon>Pristionchus</taxon>
    </lineage>
</organism>
<dbReference type="SUPFAM" id="SSF48264">
    <property type="entry name" value="Cytochrome P450"/>
    <property type="match status" value="1"/>
</dbReference>
<dbReference type="PANTHER" id="PTHR24284">
    <property type="entry name" value="CYTOCHROME P450 FAMILY"/>
    <property type="match status" value="1"/>
</dbReference>
<keyword evidence="2" id="KW-0503">Monooxygenase</keyword>
<dbReference type="AlphaFoldDB" id="A0AAN4ZDN0"/>
<dbReference type="InterPro" id="IPR001128">
    <property type="entry name" value="Cyt_P450"/>
</dbReference>
<keyword evidence="4" id="KW-1185">Reference proteome</keyword>
<evidence type="ECO:0008006" key="5">
    <source>
        <dbReference type="Google" id="ProtNLM"/>
    </source>
</evidence>
<dbReference type="Proteomes" id="UP001328107">
    <property type="component" value="Unassembled WGS sequence"/>
</dbReference>
<dbReference type="Pfam" id="PF00067">
    <property type="entry name" value="p450"/>
    <property type="match status" value="1"/>
</dbReference>
<dbReference type="GO" id="GO:0004497">
    <property type="term" value="F:monooxygenase activity"/>
    <property type="evidence" value="ECO:0007669"/>
    <property type="project" value="UniProtKB-KW"/>
</dbReference>
<dbReference type="PANTHER" id="PTHR24284:SF1">
    <property type="entry name" value="CYTOCHROME P450 FAMILY"/>
    <property type="match status" value="1"/>
</dbReference>
<feature type="non-terminal residue" evidence="3">
    <location>
        <position position="1"/>
    </location>
</feature>
<comment type="caution">
    <text evidence="3">The sequence shown here is derived from an EMBL/GenBank/DDBJ whole genome shotgun (WGS) entry which is preliminary data.</text>
</comment>
<comment type="similarity">
    <text evidence="1">Belongs to the cytochrome P450 family.</text>
</comment>
<gene>
    <name evidence="3" type="ORF">PMAYCL1PPCAC_05265</name>
</gene>
<evidence type="ECO:0000313" key="4">
    <source>
        <dbReference type="Proteomes" id="UP001328107"/>
    </source>
</evidence>
<name>A0AAN4ZDN0_9BILA</name>